<dbReference type="InterPro" id="IPR004947">
    <property type="entry name" value="DNase_II"/>
</dbReference>
<evidence type="ECO:0000256" key="1">
    <source>
        <dbReference type="ARBA" id="ARBA00007527"/>
    </source>
</evidence>
<dbReference type="PANTHER" id="PTHR10858">
    <property type="entry name" value="DEOXYRIBONUCLEASE II"/>
    <property type="match status" value="1"/>
</dbReference>
<proteinExistence type="inferred from homology"/>
<reference evidence="3 4" key="1">
    <citation type="submission" date="2018-11" db="EMBL/GenBank/DDBJ databases">
        <authorList>
            <consortium name="Pathogen Informatics"/>
        </authorList>
    </citation>
    <scope>NUCLEOTIDE SEQUENCE [LARGE SCALE GENOMIC DNA]</scope>
</reference>
<dbReference type="GO" id="GO:0004531">
    <property type="term" value="F:deoxyribonuclease II activity"/>
    <property type="evidence" value="ECO:0007669"/>
    <property type="project" value="InterPro"/>
</dbReference>
<dbReference type="AlphaFoldDB" id="A0A3P7LV28"/>
<comment type="similarity">
    <text evidence="1">Belongs to the DNase II family.</text>
</comment>
<name>A0A3P7LV28_STRVU</name>
<dbReference type="Proteomes" id="UP000270094">
    <property type="component" value="Unassembled WGS sequence"/>
</dbReference>
<evidence type="ECO:0000313" key="3">
    <source>
        <dbReference type="EMBL" id="VDM82948.1"/>
    </source>
</evidence>
<protein>
    <submittedName>
        <fullName evidence="3">Uncharacterized protein</fullName>
    </submittedName>
</protein>
<dbReference type="GO" id="GO:0006309">
    <property type="term" value="P:apoptotic DNA fragmentation"/>
    <property type="evidence" value="ECO:0007669"/>
    <property type="project" value="TreeGrafter"/>
</dbReference>
<dbReference type="Pfam" id="PF03265">
    <property type="entry name" value="DNase_II"/>
    <property type="match status" value="1"/>
</dbReference>
<dbReference type="PANTHER" id="PTHR10858:SF30">
    <property type="entry name" value="CELL-DEATH-RELATED NUCLEASE 7"/>
    <property type="match status" value="1"/>
</dbReference>
<dbReference type="CDD" id="cd09120">
    <property type="entry name" value="PLDc_DNaseII_1"/>
    <property type="match status" value="1"/>
</dbReference>
<dbReference type="OrthoDB" id="10261598at2759"/>
<evidence type="ECO:0000313" key="4">
    <source>
        <dbReference type="Proteomes" id="UP000270094"/>
    </source>
</evidence>
<accession>A0A3P7LV28</accession>
<sequence>MDGKDVDWSVNASLEMFQLGSIIGPVSYRFAAIKLPQEMTKMLWLYLQFLILVSCTSAKLGCKDMDGKDVDWFAVIKLPQGIVDKEGKHFVYIDPQQDNWTLSASPISDKTSAIGATISQFYGINKNNTFAIAYNDNIPGKKTANSQRAHSKGVAVFDAEFGFWMIHSTPNFPTPYGKR</sequence>
<gene>
    <name evidence="3" type="ORF">SVUK_LOCUS17946</name>
</gene>
<keyword evidence="2" id="KW-0378">Hydrolase</keyword>
<dbReference type="EMBL" id="UYYB01120241">
    <property type="protein sequence ID" value="VDM82948.1"/>
    <property type="molecule type" value="Genomic_DNA"/>
</dbReference>
<keyword evidence="4" id="KW-1185">Reference proteome</keyword>
<evidence type="ECO:0000256" key="2">
    <source>
        <dbReference type="ARBA" id="ARBA00022801"/>
    </source>
</evidence>
<organism evidence="3 4">
    <name type="scientific">Strongylus vulgaris</name>
    <name type="common">Blood worm</name>
    <dbReference type="NCBI Taxonomy" id="40348"/>
    <lineage>
        <taxon>Eukaryota</taxon>
        <taxon>Metazoa</taxon>
        <taxon>Ecdysozoa</taxon>
        <taxon>Nematoda</taxon>
        <taxon>Chromadorea</taxon>
        <taxon>Rhabditida</taxon>
        <taxon>Rhabditina</taxon>
        <taxon>Rhabditomorpha</taxon>
        <taxon>Strongyloidea</taxon>
        <taxon>Strongylidae</taxon>
        <taxon>Strongylus</taxon>
    </lineage>
</organism>